<evidence type="ECO:0000259" key="11">
    <source>
        <dbReference type="Pfam" id="PF02355"/>
    </source>
</evidence>
<dbReference type="GO" id="GO:0005886">
    <property type="term" value="C:plasma membrane"/>
    <property type="evidence" value="ECO:0007669"/>
    <property type="project" value="UniProtKB-SubCell"/>
</dbReference>
<keyword evidence="15" id="KW-1185">Reference proteome</keyword>
<reference evidence="14 15" key="1">
    <citation type="submission" date="2017-02" db="EMBL/GenBank/DDBJ databases">
        <authorList>
            <person name="Peterson S.W."/>
        </authorList>
    </citation>
    <scope>NUCLEOTIDE SEQUENCE [LARGE SCALE GENOMIC DNA]</scope>
    <source>
        <strain evidence="14 15">DSM 18034</strain>
    </source>
</reference>
<evidence type="ECO:0000256" key="4">
    <source>
        <dbReference type="ARBA" id="ARBA00022519"/>
    </source>
</evidence>
<dbReference type="PRINTS" id="PR00702">
    <property type="entry name" value="ACRIFLAVINRP"/>
</dbReference>
<dbReference type="InterPro" id="IPR048634">
    <property type="entry name" value="SecD_SecF_C"/>
</dbReference>
<dbReference type="GO" id="GO:0043952">
    <property type="term" value="P:protein transport by the Sec complex"/>
    <property type="evidence" value="ECO:0007669"/>
    <property type="project" value="UniProtKB-UniRule"/>
</dbReference>
<feature type="domain" description="Protein export membrane protein SecD/SecF C-terminal" evidence="11">
    <location>
        <begin position="352"/>
        <end position="522"/>
    </location>
</feature>
<dbReference type="GO" id="GO:0015450">
    <property type="term" value="F:protein-transporting ATPase activity"/>
    <property type="evidence" value="ECO:0007669"/>
    <property type="project" value="InterPro"/>
</dbReference>
<evidence type="ECO:0000259" key="12">
    <source>
        <dbReference type="Pfam" id="PF21760"/>
    </source>
</evidence>
<dbReference type="InterPro" id="IPR001036">
    <property type="entry name" value="Acrflvin-R"/>
</dbReference>
<keyword evidence="9 10" id="KW-0472">Membrane</keyword>
<evidence type="ECO:0000256" key="6">
    <source>
        <dbReference type="ARBA" id="ARBA00022927"/>
    </source>
</evidence>
<sequence length="533" mass="57915">MKGSLRYRIILALLVGVLGLAYVLPSFVAKDSPMRKVLPDDEISLGLDLKGGVHLTLGVDIDKAIEYNLNQLGQDIRSLARDEGVVVLKPAAKNGNLLEFTLLKDSQRAELDALLDKHYKNMLAVDSRKDSADGKVIYTLSMKDEYERQVSKLTVDQVLKTIRTRIDQFGVAEPDIRRQQGGRIQVQLPGLDDPQRAIDVIGRTAHLEFKLVDDMADLAKAKKGFLAPGREMATLKKLRMDGSYSEEPIVLKKDAVLSGEYITDAHVSYDNFGQAYVSMTFNARGARTFARITGENVKKRLAIVLDSEVYSAPVIQDKITGGRAQITGNFSDTEAADLALVLRSGALPAPVKVLEERSVGPSLGQESIDKGVTAAAAGFAVVLLFMVVYYGFSGFVADLALIFNMVLIMAGLAGFGATLTMPGIAGIILTIGMAVDANVIIFERIREELRRGLTARAAIEEGYARATLTILDANVTTVLAAIILYQFGTGPIRGFAVTLTLGILASMFTAIFVTRILFDWWAAKHNSDAKLSI</sequence>
<evidence type="ECO:0000256" key="10">
    <source>
        <dbReference type="HAMAP-Rule" id="MF_01463"/>
    </source>
</evidence>
<evidence type="ECO:0000256" key="2">
    <source>
        <dbReference type="ARBA" id="ARBA00022448"/>
    </source>
</evidence>
<comment type="caution">
    <text evidence="10">Lacks conserved residue(s) required for the propagation of feature annotation.</text>
</comment>
<name>A0A1T4W2F7_9BACT</name>
<dbReference type="EMBL" id="FUYA01000004">
    <property type="protein sequence ID" value="SKA71450.1"/>
    <property type="molecule type" value="Genomic_DNA"/>
</dbReference>
<dbReference type="AlphaFoldDB" id="A0A1T4W2F7"/>
<evidence type="ECO:0000256" key="3">
    <source>
        <dbReference type="ARBA" id="ARBA00022475"/>
    </source>
</evidence>
<dbReference type="GO" id="GO:0006605">
    <property type="term" value="P:protein targeting"/>
    <property type="evidence" value="ECO:0007669"/>
    <property type="project" value="UniProtKB-UniRule"/>
</dbReference>
<keyword evidence="7 10" id="KW-1133">Transmembrane helix</keyword>
<keyword evidence="8 10" id="KW-0811">Translocation</keyword>
<evidence type="ECO:0000256" key="8">
    <source>
        <dbReference type="ARBA" id="ARBA00023010"/>
    </source>
</evidence>
<dbReference type="InterPro" id="IPR054384">
    <property type="entry name" value="SecDF_P1_head"/>
</dbReference>
<dbReference type="OrthoDB" id="9805019at2"/>
<evidence type="ECO:0000313" key="15">
    <source>
        <dbReference type="Proteomes" id="UP000189733"/>
    </source>
</evidence>
<dbReference type="Gene3D" id="1.20.1640.10">
    <property type="entry name" value="Multidrug efflux transporter AcrB transmembrane domain"/>
    <property type="match status" value="1"/>
</dbReference>
<dbReference type="NCBIfam" id="TIGR00916">
    <property type="entry name" value="2A0604s01"/>
    <property type="match status" value="1"/>
</dbReference>
<dbReference type="FunFam" id="1.20.1640.10:FF:000004">
    <property type="entry name" value="Protein translocase subunit SecD"/>
    <property type="match status" value="1"/>
</dbReference>
<dbReference type="HAMAP" id="MF_01463_B">
    <property type="entry name" value="SecD_B"/>
    <property type="match status" value="1"/>
</dbReference>
<dbReference type="NCBIfam" id="TIGR01129">
    <property type="entry name" value="secD"/>
    <property type="match status" value="1"/>
</dbReference>
<comment type="subunit">
    <text evidence="10">Forms a complex with SecF. Part of the essential Sec protein translocation apparatus which comprises SecA, SecYEG and auxiliary proteins SecDF. Other proteins may also be involved.</text>
</comment>
<evidence type="ECO:0000256" key="5">
    <source>
        <dbReference type="ARBA" id="ARBA00022692"/>
    </source>
</evidence>
<keyword evidence="3 10" id="KW-1003">Cell membrane</keyword>
<dbReference type="Gene3D" id="3.30.1360.200">
    <property type="match status" value="1"/>
</dbReference>
<dbReference type="GO" id="GO:0065002">
    <property type="term" value="P:intracellular protein transmembrane transport"/>
    <property type="evidence" value="ECO:0007669"/>
    <property type="project" value="UniProtKB-UniRule"/>
</dbReference>
<feature type="transmembrane region" description="Helical" evidence="10">
    <location>
        <begin position="463"/>
        <end position="488"/>
    </location>
</feature>
<evidence type="ECO:0000256" key="7">
    <source>
        <dbReference type="ARBA" id="ARBA00022989"/>
    </source>
</evidence>
<accession>A0A1T4W2F7</accession>
<proteinExistence type="inferred from homology"/>
<feature type="transmembrane region" description="Helical" evidence="10">
    <location>
        <begin position="399"/>
        <end position="417"/>
    </location>
</feature>
<keyword evidence="5 10" id="KW-0812">Transmembrane</keyword>
<dbReference type="Gene3D" id="3.30.70.3400">
    <property type="match status" value="2"/>
</dbReference>
<keyword evidence="6 10" id="KW-0653">Protein transport</keyword>
<dbReference type="SUPFAM" id="SSF82866">
    <property type="entry name" value="Multidrug efflux transporter AcrB transmembrane domain"/>
    <property type="match status" value="1"/>
</dbReference>
<dbReference type="STRING" id="1121442.SAMN02745702_01484"/>
<dbReference type="FunFam" id="3.30.1360.200:FF:000002">
    <property type="entry name" value="Preprotein translocase subunit SecD"/>
    <property type="match status" value="1"/>
</dbReference>
<dbReference type="PANTHER" id="PTHR30081:SF1">
    <property type="entry name" value="PROTEIN TRANSLOCASE SUBUNIT SECD"/>
    <property type="match status" value="1"/>
</dbReference>
<evidence type="ECO:0000256" key="1">
    <source>
        <dbReference type="ARBA" id="ARBA00004651"/>
    </source>
</evidence>
<feature type="domain" description="Protein translocase subunit SecDF P1" evidence="12">
    <location>
        <begin position="155"/>
        <end position="214"/>
    </location>
</feature>
<dbReference type="Pfam" id="PF21760">
    <property type="entry name" value="SecD_1st"/>
    <property type="match status" value="1"/>
</dbReference>
<dbReference type="PANTHER" id="PTHR30081">
    <property type="entry name" value="PROTEIN-EXPORT MEMBRANE PROTEIN SEC"/>
    <property type="match status" value="1"/>
</dbReference>
<keyword evidence="4" id="KW-0997">Cell inner membrane</keyword>
<dbReference type="RefSeq" id="WP_078684769.1">
    <property type="nucleotide sequence ID" value="NZ_FUYA01000004.1"/>
</dbReference>
<keyword evidence="2 10" id="KW-0813">Transport</keyword>
<dbReference type="InterPro" id="IPR005791">
    <property type="entry name" value="SecD"/>
</dbReference>
<feature type="domain" description="SecDF P1 head subdomain" evidence="13">
    <location>
        <begin position="245"/>
        <end position="349"/>
    </location>
</feature>
<dbReference type="InterPro" id="IPR055344">
    <property type="entry name" value="SecD_SecF_C_bact"/>
</dbReference>
<gene>
    <name evidence="10" type="primary">secD</name>
    <name evidence="14" type="ORF">SAMN02745702_01484</name>
</gene>
<feature type="transmembrane region" description="Helical" evidence="10">
    <location>
        <begin position="371"/>
        <end position="392"/>
    </location>
</feature>
<organism evidence="14 15">
    <name type="scientific">Desulfobaculum bizertense DSM 18034</name>
    <dbReference type="NCBI Taxonomy" id="1121442"/>
    <lineage>
        <taxon>Bacteria</taxon>
        <taxon>Pseudomonadati</taxon>
        <taxon>Thermodesulfobacteriota</taxon>
        <taxon>Desulfovibrionia</taxon>
        <taxon>Desulfovibrionales</taxon>
        <taxon>Desulfovibrionaceae</taxon>
        <taxon>Desulfobaculum</taxon>
    </lineage>
</organism>
<dbReference type="Pfam" id="PF02355">
    <property type="entry name" value="SecD_SecF_C"/>
    <property type="match status" value="1"/>
</dbReference>
<feature type="transmembrane region" description="Helical" evidence="10">
    <location>
        <begin position="423"/>
        <end position="442"/>
    </location>
</feature>
<comment type="function">
    <text evidence="10">Part of the Sec protein translocase complex. Interacts with the SecYEG preprotein conducting channel. SecDF uses the proton motive force (PMF) to complete protein translocation after the ATP-dependent function of SecA.</text>
</comment>
<comment type="subcellular location">
    <subcellularLocation>
        <location evidence="1 10">Cell membrane</location>
        <topology evidence="1 10">Multi-pass membrane protein</topology>
    </subcellularLocation>
</comment>
<evidence type="ECO:0000256" key="9">
    <source>
        <dbReference type="ARBA" id="ARBA00023136"/>
    </source>
</evidence>
<feature type="transmembrane region" description="Helical" evidence="10">
    <location>
        <begin position="494"/>
        <end position="518"/>
    </location>
</feature>
<dbReference type="Proteomes" id="UP000189733">
    <property type="component" value="Unassembled WGS sequence"/>
</dbReference>
<evidence type="ECO:0000259" key="13">
    <source>
        <dbReference type="Pfam" id="PF22599"/>
    </source>
</evidence>
<comment type="similarity">
    <text evidence="10">Belongs to the SecD/SecF family. SecD subfamily.</text>
</comment>
<protein>
    <recommendedName>
        <fullName evidence="10">Protein translocase subunit SecD</fullName>
    </recommendedName>
</protein>
<dbReference type="InterPro" id="IPR048631">
    <property type="entry name" value="SecD_1st"/>
</dbReference>
<evidence type="ECO:0000313" key="14">
    <source>
        <dbReference type="EMBL" id="SKA71450.1"/>
    </source>
</evidence>
<dbReference type="Pfam" id="PF22599">
    <property type="entry name" value="SecDF_P1_head"/>
    <property type="match status" value="1"/>
</dbReference>
<dbReference type="InterPro" id="IPR022813">
    <property type="entry name" value="SecD/SecF_arch_bac"/>
</dbReference>